<dbReference type="RefSeq" id="WP_107394715.1">
    <property type="nucleotide sequence ID" value="NZ_PHHF01000041.1"/>
</dbReference>
<name>A0A2T4I117_9SPHN</name>
<organism evidence="1 2">
    <name type="scientific">Edaphosphingomonas fennica</name>
    <dbReference type="NCBI Taxonomy" id="114404"/>
    <lineage>
        <taxon>Bacteria</taxon>
        <taxon>Pseudomonadati</taxon>
        <taxon>Pseudomonadota</taxon>
        <taxon>Alphaproteobacteria</taxon>
        <taxon>Sphingomonadales</taxon>
        <taxon>Rhizorhabdaceae</taxon>
        <taxon>Edaphosphingomonas</taxon>
    </lineage>
</organism>
<comment type="caution">
    <text evidence="1">The sequence shown here is derived from an EMBL/GenBank/DDBJ whole genome shotgun (WGS) entry which is preliminary data.</text>
</comment>
<gene>
    <name evidence="1" type="ORF">CV103_09065</name>
</gene>
<proteinExistence type="predicted"/>
<reference evidence="1 2" key="1">
    <citation type="submission" date="2017-11" db="EMBL/GenBank/DDBJ databases">
        <title>Sphingomonas oleivorans sp. nov., isolated from oil-contaminated soil.</title>
        <authorList>
            <person name="Wang L."/>
            <person name="Chen L."/>
        </authorList>
    </citation>
    <scope>NUCLEOTIDE SEQUENCE [LARGE SCALE GENOMIC DNA]</scope>
    <source>
        <strain evidence="1 2">K101</strain>
    </source>
</reference>
<dbReference type="AlphaFoldDB" id="A0A2T4I117"/>
<sequence>MPEIDGQKGYIIDRDKLHANYPTQFHDAAFCEELGRTVATFGFIEEMLGKAIFALTGAKEFDPQGDPDAFNAWIKTLEKTLTDQLGGLIIGYEKALAENPRTKGNDYSIQLAELKKAKDIRNALCHGSWSKPDDQGRSVPKFVNRKLLGSGPINRIPLASGM</sequence>
<accession>A0A2T4I117</accession>
<protein>
    <submittedName>
        <fullName evidence="1">Uncharacterized protein</fullName>
    </submittedName>
</protein>
<evidence type="ECO:0000313" key="2">
    <source>
        <dbReference type="Proteomes" id="UP000241206"/>
    </source>
</evidence>
<dbReference type="EMBL" id="PHHF01000041">
    <property type="protein sequence ID" value="PTD22483.1"/>
    <property type="molecule type" value="Genomic_DNA"/>
</dbReference>
<keyword evidence="2" id="KW-1185">Reference proteome</keyword>
<evidence type="ECO:0000313" key="1">
    <source>
        <dbReference type="EMBL" id="PTD22483.1"/>
    </source>
</evidence>
<dbReference type="Proteomes" id="UP000241206">
    <property type="component" value="Unassembled WGS sequence"/>
</dbReference>